<proteinExistence type="predicted"/>
<accession>A0AAW4QE95</accession>
<evidence type="ECO:0000313" key="2">
    <source>
        <dbReference type="Proteomes" id="UP001199322"/>
    </source>
</evidence>
<dbReference type="AlphaFoldDB" id="A0AAW4QE95"/>
<gene>
    <name evidence="1" type="ORF">DEE74_26930</name>
</gene>
<organism evidence="1 2">
    <name type="scientific">Ralstonia pickettii</name>
    <name type="common">Burkholderia pickettii</name>
    <dbReference type="NCBI Taxonomy" id="329"/>
    <lineage>
        <taxon>Bacteria</taxon>
        <taxon>Pseudomonadati</taxon>
        <taxon>Pseudomonadota</taxon>
        <taxon>Betaproteobacteria</taxon>
        <taxon>Burkholderiales</taxon>
        <taxon>Burkholderiaceae</taxon>
        <taxon>Ralstonia</taxon>
    </lineage>
</organism>
<comment type="caution">
    <text evidence="1">The sequence shown here is derived from an EMBL/GenBank/DDBJ whole genome shotgun (WGS) entry which is preliminary data.</text>
</comment>
<reference evidence="1" key="1">
    <citation type="submission" date="2018-06" db="EMBL/GenBank/DDBJ databases">
        <authorList>
            <person name="O'Rourke A."/>
        </authorList>
    </citation>
    <scope>NUCLEOTIDE SEQUENCE</scope>
    <source>
        <strain evidence="1">132550021-3</strain>
    </source>
</reference>
<dbReference type="InterPro" id="IPR046164">
    <property type="entry name" value="DUF6166"/>
</dbReference>
<evidence type="ECO:0000313" key="1">
    <source>
        <dbReference type="EMBL" id="MBX3893508.1"/>
    </source>
</evidence>
<dbReference type="Pfam" id="PF19663">
    <property type="entry name" value="DUF6166"/>
    <property type="match status" value="1"/>
</dbReference>
<dbReference type="EMBL" id="QGBI01000044">
    <property type="protein sequence ID" value="MBX3893508.1"/>
    <property type="molecule type" value="Genomic_DNA"/>
</dbReference>
<dbReference type="RefSeq" id="WP_071040755.1">
    <property type="nucleotide sequence ID" value="NZ_QGAQ01000042.1"/>
</dbReference>
<dbReference type="Proteomes" id="UP001199322">
    <property type="component" value="Unassembled WGS sequence"/>
</dbReference>
<sequence>MKTYTGDRTIDGVKVHVDGRPLPDKADIQRYTDMGFEWGYEGQEPRQLAFALLFDHTGNAGLAHSSSDAFMRAMVANLSNEWHLTSESIEEFLRIACS</sequence>
<name>A0AAW4QE95_RALPI</name>
<dbReference type="GeneID" id="60824964"/>
<protein>
    <submittedName>
        <fullName evidence="1">Uncharacterized protein</fullName>
    </submittedName>
</protein>